<dbReference type="SMART" id="SM00052">
    <property type="entry name" value="EAL"/>
    <property type="match status" value="1"/>
</dbReference>
<dbReference type="InterPro" id="IPR029787">
    <property type="entry name" value="Nucleotide_cyclase"/>
</dbReference>
<gene>
    <name evidence="5" type="ORF">CLV67_113275</name>
</gene>
<keyword evidence="2" id="KW-0812">Transmembrane</keyword>
<dbReference type="Gene3D" id="3.20.20.450">
    <property type="entry name" value="EAL domain"/>
    <property type="match status" value="1"/>
</dbReference>
<dbReference type="PANTHER" id="PTHR33121:SF70">
    <property type="entry name" value="SIGNALING PROTEIN YKOW"/>
    <property type="match status" value="1"/>
</dbReference>
<name>A0A2T0K627_9ACTN</name>
<proteinExistence type="predicted"/>
<reference evidence="5 6" key="1">
    <citation type="submission" date="2018-03" db="EMBL/GenBank/DDBJ databases">
        <title>Genomic Encyclopedia of Archaeal and Bacterial Type Strains, Phase II (KMG-II): from individual species to whole genera.</title>
        <authorList>
            <person name="Goeker M."/>
        </authorList>
    </citation>
    <scope>NUCLEOTIDE SEQUENCE [LARGE SCALE GENOMIC DNA]</scope>
    <source>
        <strain evidence="5 6">DSM 43146</strain>
    </source>
</reference>
<comment type="caution">
    <text evidence="5">The sequence shown here is derived from an EMBL/GenBank/DDBJ whole genome shotgun (WGS) entry which is preliminary data.</text>
</comment>
<keyword evidence="2" id="KW-0472">Membrane</keyword>
<dbReference type="InterPro" id="IPR043128">
    <property type="entry name" value="Rev_trsase/Diguanyl_cyclase"/>
</dbReference>
<keyword evidence="2" id="KW-1133">Transmembrane helix</keyword>
<dbReference type="FunFam" id="3.20.20.450:FF:000001">
    <property type="entry name" value="Cyclic di-GMP phosphodiesterase yahA"/>
    <property type="match status" value="1"/>
</dbReference>
<dbReference type="GO" id="GO:0071111">
    <property type="term" value="F:cyclic-guanylate-specific phosphodiesterase activity"/>
    <property type="evidence" value="ECO:0007669"/>
    <property type="project" value="InterPro"/>
</dbReference>
<evidence type="ECO:0000256" key="1">
    <source>
        <dbReference type="SAM" id="MobiDB-lite"/>
    </source>
</evidence>
<keyword evidence="6" id="KW-1185">Reference proteome</keyword>
<feature type="transmembrane region" description="Helical" evidence="2">
    <location>
        <begin position="206"/>
        <end position="225"/>
    </location>
</feature>
<sequence length="672" mass="73163">MKPGMRKFSSASPSAADLGKLRVAPGVDRRRPSTGRSAGTSWRRGGVWLTGLAAVTVLGASAASITSLQQVAEQRSELRILLNEFKAAAWQQDALRSEAMLARGLPSELADAREEIDDTVDTIGARFDRQDPDSSHTKAIHDAYLAYDTAADREFQLLKYEDLQGAEETAAAQTDPAFAALLPVLEDADGDYEALAEQASGRARTGTVVILACAALLIMGLVWQAQRIRARALRRATHQATHDALTGLPNRTLLRERTAAAIDRPRQDGTGTALLLIDLDRFKEVNDTLGHHYGDQLLVQAAHRMQQAVRSGETVARLGGDEFAVLLPSIAGEPDVTAVAARLHEALNAPFTLDGLTLTVAGSIGAALHPHHGDTADELLQRADIAMYTAKGKRIGYTVFDHSQDSTDPRKLTLASDLRQGIEQDQLVLHYQPKVDTRTGKVLGAEALVRWQHPEHGLIPPTEFIPLAEHTGLITPLTRFVLDTALRQCQEWLRDGHELSVAVNVSTHRLLDLDFPAEVADRLQYWQLPAHLLTVEITESAIMTDPDRALHVVQQLHALGVHLSIDDFGTGYSSMAYLKTLPVHELKIDRTFVGSMTTSDRDAVIVRSTAELGRNLGLRVIAEGVEDMATWQVLDAAGCDALQGYYISRPVTADAFATWLRHQRGAPAAIAP</sequence>
<dbReference type="InterPro" id="IPR035919">
    <property type="entry name" value="EAL_sf"/>
</dbReference>
<feature type="domain" description="EAL" evidence="3">
    <location>
        <begin position="411"/>
        <end position="664"/>
    </location>
</feature>
<evidence type="ECO:0000259" key="4">
    <source>
        <dbReference type="PROSITE" id="PS50887"/>
    </source>
</evidence>
<evidence type="ECO:0000313" key="5">
    <source>
        <dbReference type="EMBL" id="PRX18438.1"/>
    </source>
</evidence>
<evidence type="ECO:0000259" key="3">
    <source>
        <dbReference type="PROSITE" id="PS50883"/>
    </source>
</evidence>
<dbReference type="PANTHER" id="PTHR33121">
    <property type="entry name" value="CYCLIC DI-GMP PHOSPHODIESTERASE PDEF"/>
    <property type="match status" value="1"/>
</dbReference>
<accession>A0A2T0K627</accession>
<dbReference type="OrthoDB" id="23692at2"/>
<dbReference type="NCBIfam" id="TIGR00254">
    <property type="entry name" value="GGDEF"/>
    <property type="match status" value="1"/>
</dbReference>
<feature type="domain" description="GGDEF" evidence="4">
    <location>
        <begin position="270"/>
        <end position="402"/>
    </location>
</feature>
<dbReference type="InterPro" id="IPR050706">
    <property type="entry name" value="Cyclic-di-GMP_PDE-like"/>
</dbReference>
<dbReference type="CDD" id="cd01949">
    <property type="entry name" value="GGDEF"/>
    <property type="match status" value="1"/>
</dbReference>
<dbReference type="Gene3D" id="3.30.70.270">
    <property type="match status" value="1"/>
</dbReference>
<dbReference type="Pfam" id="PF00990">
    <property type="entry name" value="GGDEF"/>
    <property type="match status" value="1"/>
</dbReference>
<evidence type="ECO:0000313" key="6">
    <source>
        <dbReference type="Proteomes" id="UP000239415"/>
    </source>
</evidence>
<dbReference type="Pfam" id="PF00563">
    <property type="entry name" value="EAL"/>
    <property type="match status" value="1"/>
</dbReference>
<dbReference type="SUPFAM" id="SSF55073">
    <property type="entry name" value="Nucleotide cyclase"/>
    <property type="match status" value="1"/>
</dbReference>
<evidence type="ECO:0000256" key="2">
    <source>
        <dbReference type="SAM" id="Phobius"/>
    </source>
</evidence>
<dbReference type="EMBL" id="PVMZ01000013">
    <property type="protein sequence ID" value="PRX18438.1"/>
    <property type="molecule type" value="Genomic_DNA"/>
</dbReference>
<dbReference type="PROSITE" id="PS50887">
    <property type="entry name" value="GGDEF"/>
    <property type="match status" value="1"/>
</dbReference>
<dbReference type="Proteomes" id="UP000239415">
    <property type="component" value="Unassembled WGS sequence"/>
</dbReference>
<dbReference type="SMART" id="SM00267">
    <property type="entry name" value="GGDEF"/>
    <property type="match status" value="1"/>
</dbReference>
<dbReference type="InterPro" id="IPR001633">
    <property type="entry name" value="EAL_dom"/>
</dbReference>
<dbReference type="CDD" id="cd01948">
    <property type="entry name" value="EAL"/>
    <property type="match status" value="1"/>
</dbReference>
<dbReference type="PROSITE" id="PS50883">
    <property type="entry name" value="EAL"/>
    <property type="match status" value="1"/>
</dbReference>
<organism evidence="5 6">
    <name type="scientific">Actinoplanes italicus</name>
    <dbReference type="NCBI Taxonomy" id="113567"/>
    <lineage>
        <taxon>Bacteria</taxon>
        <taxon>Bacillati</taxon>
        <taxon>Actinomycetota</taxon>
        <taxon>Actinomycetes</taxon>
        <taxon>Micromonosporales</taxon>
        <taxon>Micromonosporaceae</taxon>
        <taxon>Actinoplanes</taxon>
    </lineage>
</organism>
<dbReference type="SUPFAM" id="SSF141868">
    <property type="entry name" value="EAL domain-like"/>
    <property type="match status" value="1"/>
</dbReference>
<feature type="region of interest" description="Disordered" evidence="1">
    <location>
        <begin position="19"/>
        <end position="40"/>
    </location>
</feature>
<dbReference type="AlphaFoldDB" id="A0A2T0K627"/>
<dbReference type="InterPro" id="IPR000160">
    <property type="entry name" value="GGDEF_dom"/>
</dbReference>
<protein>
    <submittedName>
        <fullName evidence="5">Diguanylate cyclase (GGDEF)-like protein</fullName>
    </submittedName>
</protein>